<sequence length="167" mass="19020">MNTIAKDLNVKNKCEYYTKEDNILRKAIMNFVIDNKKPFHIEKDLSLLEVDLNIESINESLENLKQNNGFVLNENNEAIFVYPVSALPTNHLVTLEDGRKFNAMCAIDAMGTAFTFNQNIEVKSKCSNTNTEISVEIVDGEIKNYSPSDLHVLHVDLNKYTDWGKNC</sequence>
<proteinExistence type="predicted"/>
<keyword evidence="2" id="KW-0456">Lyase</keyword>
<evidence type="ECO:0000256" key="1">
    <source>
        <dbReference type="SAM" id="Coils"/>
    </source>
</evidence>
<dbReference type="Pfam" id="PF03243">
    <property type="entry name" value="MerB"/>
    <property type="match status" value="1"/>
</dbReference>
<dbReference type="InterPro" id="IPR053717">
    <property type="entry name" value="MerB_lyase_sf"/>
</dbReference>
<dbReference type="NCBIfam" id="NF040728">
    <property type="entry name" value="MerB_rel_SaoL"/>
    <property type="match status" value="1"/>
</dbReference>
<keyword evidence="1" id="KW-0175">Coiled coil</keyword>
<evidence type="ECO:0000313" key="3">
    <source>
        <dbReference type="Proteomes" id="UP000184526"/>
    </source>
</evidence>
<protein>
    <submittedName>
        <fullName evidence="2">Alkylmercury lyase</fullName>
    </submittedName>
</protein>
<name>A0A1M5X9U2_9CLOT</name>
<accession>A0A1M5X9U2</accession>
<dbReference type="OrthoDB" id="307302at2"/>
<dbReference type="Gene3D" id="3.30.450.410">
    <property type="match status" value="1"/>
</dbReference>
<gene>
    <name evidence="2" type="ORF">SAMN02745196_02136</name>
</gene>
<reference evidence="2 3" key="1">
    <citation type="submission" date="2016-11" db="EMBL/GenBank/DDBJ databases">
        <authorList>
            <person name="Jaros S."/>
            <person name="Januszkiewicz K."/>
            <person name="Wedrychowicz H."/>
        </authorList>
    </citation>
    <scope>NUCLEOTIDE SEQUENCE [LARGE SCALE GENOMIC DNA]</scope>
    <source>
        <strain evidence="2 3">DSM 3089</strain>
    </source>
</reference>
<evidence type="ECO:0000313" key="2">
    <source>
        <dbReference type="EMBL" id="SHH96536.1"/>
    </source>
</evidence>
<dbReference type="Proteomes" id="UP000184526">
    <property type="component" value="Unassembled WGS sequence"/>
</dbReference>
<dbReference type="SUPFAM" id="SSF160387">
    <property type="entry name" value="NosL/MerB-like"/>
    <property type="match status" value="1"/>
</dbReference>
<keyword evidence="3" id="KW-1185">Reference proteome</keyword>
<dbReference type="EMBL" id="FQXP01000007">
    <property type="protein sequence ID" value="SHH96536.1"/>
    <property type="molecule type" value="Genomic_DNA"/>
</dbReference>
<dbReference type="STRING" id="1121306.SAMN02745196_02136"/>
<dbReference type="GO" id="GO:0018836">
    <property type="term" value="F:alkylmercury lyase activity"/>
    <property type="evidence" value="ECO:0007669"/>
    <property type="project" value="InterPro"/>
</dbReference>
<feature type="coiled-coil region" evidence="1">
    <location>
        <begin position="47"/>
        <end position="74"/>
    </location>
</feature>
<dbReference type="InterPro" id="IPR004927">
    <property type="entry name" value="MerB"/>
</dbReference>
<dbReference type="AlphaFoldDB" id="A0A1M5X9U2"/>
<organism evidence="2 3">
    <name type="scientific">Clostridium collagenovorans DSM 3089</name>
    <dbReference type="NCBI Taxonomy" id="1121306"/>
    <lineage>
        <taxon>Bacteria</taxon>
        <taxon>Bacillati</taxon>
        <taxon>Bacillota</taxon>
        <taxon>Clostridia</taxon>
        <taxon>Eubacteriales</taxon>
        <taxon>Clostridiaceae</taxon>
        <taxon>Clostridium</taxon>
    </lineage>
</organism>